<dbReference type="InterPro" id="IPR003593">
    <property type="entry name" value="AAA+_ATPase"/>
</dbReference>
<organism evidence="11 12">
    <name type="scientific">Daphnia galeata</name>
    <dbReference type="NCBI Taxonomy" id="27404"/>
    <lineage>
        <taxon>Eukaryota</taxon>
        <taxon>Metazoa</taxon>
        <taxon>Ecdysozoa</taxon>
        <taxon>Arthropoda</taxon>
        <taxon>Crustacea</taxon>
        <taxon>Branchiopoda</taxon>
        <taxon>Diplostraca</taxon>
        <taxon>Cladocera</taxon>
        <taxon>Anomopoda</taxon>
        <taxon>Daphniidae</taxon>
        <taxon>Daphnia</taxon>
    </lineage>
</organism>
<dbReference type="InterPro" id="IPR003439">
    <property type="entry name" value="ABC_transporter-like_ATP-bd"/>
</dbReference>
<dbReference type="InterPro" id="IPR027417">
    <property type="entry name" value="P-loop_NTPase"/>
</dbReference>
<dbReference type="Pfam" id="PF00005">
    <property type="entry name" value="ABC_tran"/>
    <property type="match status" value="1"/>
</dbReference>
<keyword evidence="2" id="KW-0813">Transport</keyword>
<dbReference type="PANTHER" id="PTHR11384">
    <property type="entry name" value="ATP-BINDING CASSETTE, SUB-FAMILY D MEMBER"/>
    <property type="match status" value="1"/>
</dbReference>
<dbReference type="PROSITE" id="PS50893">
    <property type="entry name" value="ABC_TRANSPORTER_2"/>
    <property type="match status" value="1"/>
</dbReference>
<dbReference type="SUPFAM" id="SSF90123">
    <property type="entry name" value="ABC transporter transmembrane region"/>
    <property type="match status" value="1"/>
</dbReference>
<keyword evidence="5" id="KW-0067">ATP-binding</keyword>
<evidence type="ECO:0000259" key="10">
    <source>
        <dbReference type="PROSITE" id="PS50929"/>
    </source>
</evidence>
<feature type="transmembrane region" description="Helical" evidence="8">
    <location>
        <begin position="29"/>
        <end position="48"/>
    </location>
</feature>
<evidence type="ECO:0000313" key="12">
    <source>
        <dbReference type="Proteomes" id="UP000789390"/>
    </source>
</evidence>
<feature type="transmembrane region" description="Helical" evidence="8">
    <location>
        <begin position="149"/>
        <end position="170"/>
    </location>
</feature>
<dbReference type="GO" id="GO:0042760">
    <property type="term" value="P:very long-chain fatty acid catabolic process"/>
    <property type="evidence" value="ECO:0007669"/>
    <property type="project" value="TreeGrafter"/>
</dbReference>
<feature type="domain" description="ABC transporter" evidence="9">
    <location>
        <begin position="391"/>
        <end position="614"/>
    </location>
</feature>
<dbReference type="GO" id="GO:0007031">
    <property type="term" value="P:peroxisome organization"/>
    <property type="evidence" value="ECO:0007669"/>
    <property type="project" value="TreeGrafter"/>
</dbReference>
<dbReference type="Gene3D" id="1.20.1560.10">
    <property type="entry name" value="ABC transporter type 1, transmembrane domain"/>
    <property type="match status" value="1"/>
</dbReference>
<keyword evidence="12" id="KW-1185">Reference proteome</keyword>
<comment type="caution">
    <text evidence="11">The sequence shown here is derived from an EMBL/GenBank/DDBJ whole genome shotgun (WGS) entry which is preliminary data.</text>
</comment>
<evidence type="ECO:0000256" key="5">
    <source>
        <dbReference type="ARBA" id="ARBA00022840"/>
    </source>
</evidence>
<dbReference type="InterPro" id="IPR036640">
    <property type="entry name" value="ABC1_TM_sf"/>
</dbReference>
<evidence type="ECO:0000313" key="11">
    <source>
        <dbReference type="EMBL" id="CAH0102652.1"/>
    </source>
</evidence>
<evidence type="ECO:0000256" key="2">
    <source>
        <dbReference type="ARBA" id="ARBA00022448"/>
    </source>
</evidence>
<dbReference type="Pfam" id="PF06472">
    <property type="entry name" value="ABC_membrane_2"/>
    <property type="match status" value="1"/>
</dbReference>
<proteinExistence type="inferred from homology"/>
<evidence type="ECO:0000256" key="6">
    <source>
        <dbReference type="ARBA" id="ARBA00022989"/>
    </source>
</evidence>
<dbReference type="InterPro" id="IPR050835">
    <property type="entry name" value="ABC_transporter_sub-D"/>
</dbReference>
<gene>
    <name evidence="11" type="ORF">DGAL_LOCUS5095</name>
</gene>
<dbReference type="SUPFAM" id="SSF52540">
    <property type="entry name" value="P-loop containing nucleoside triphosphate hydrolases"/>
    <property type="match status" value="1"/>
</dbReference>
<dbReference type="GO" id="GO:0006635">
    <property type="term" value="P:fatty acid beta-oxidation"/>
    <property type="evidence" value="ECO:0007669"/>
    <property type="project" value="TreeGrafter"/>
</dbReference>
<dbReference type="CDD" id="cd03223">
    <property type="entry name" value="ABCD_peroxisomal_ALDP"/>
    <property type="match status" value="1"/>
</dbReference>
<dbReference type="InterPro" id="IPR017871">
    <property type="entry name" value="ABC_transporter-like_CS"/>
</dbReference>
<feature type="transmembrane region" description="Helical" evidence="8">
    <location>
        <begin position="267"/>
        <end position="288"/>
    </location>
</feature>
<evidence type="ECO:0000259" key="9">
    <source>
        <dbReference type="PROSITE" id="PS50893"/>
    </source>
</evidence>
<name>A0A8J2WD82_9CRUS</name>
<dbReference type="Proteomes" id="UP000789390">
    <property type="component" value="Unassembled WGS sequence"/>
</dbReference>
<evidence type="ECO:0000256" key="8">
    <source>
        <dbReference type="SAM" id="Phobius"/>
    </source>
</evidence>
<dbReference type="GO" id="GO:0016887">
    <property type="term" value="F:ATP hydrolysis activity"/>
    <property type="evidence" value="ECO:0007669"/>
    <property type="project" value="InterPro"/>
</dbReference>
<sequence>MTTKEDDEDARDHGFNVNFFRRFWRLQHLLFPGVFSLPLGLFALLLLVALLDEFIIYGVGLIPSGFYQVLGEKDLPGFISQTLKSVGIIVAVAVNKAIKTYISQILNLTWRQLLSRAVHRLYFTGINYYQLNVLDKFVDNPDQRITADINILCLVFSSVAIKVVVSPFTISYYSYKAYVGTGWVGPTSCFLFFIVGTLVNKLLMSPIVAWVVKNERREGDFRYKHMQIRSNAESLAFLTGARLEESKTNNKLDVLLKTQHSLYGRQFFLNLAVNMFDYLGSIISYLALAVPIFSGRYDDISPAELSSLISQNAFVCIYLISTFSTLVDLSSSVTQLAGVTHRVSELIERLQQLHDRSCSETLGNNDLKVVSISKKQSTGMLDEINTDEDGYFMEGMAFKAPGRNEELVKDLHLHLKPGESLLITGSSSAGKTSLLRLLRGLWRVSRGNLTAHYTPGPCGVLFLPQKPYLTDGTLREQITFPLSVDLDLITNDETEELLNYLQKMKLDGLMSRIGGLDRPVEWNWYDVLSPGEMQRLSFIRLLYHRPVMAFLDEATSAVDMEMEQLLYSSAVEKGITLVSVGHRASLRAFHKNVLHLKGDGSWTLETISNHGLSS</sequence>
<dbReference type="SMART" id="SM00382">
    <property type="entry name" value="AAA"/>
    <property type="match status" value="1"/>
</dbReference>
<comment type="similarity">
    <text evidence="1">Belongs to the ABC transporter superfamily. ABCD family. Peroxisomal fatty acyl CoA transporter (TC 3.A.1.203) subfamily.</text>
</comment>
<dbReference type="GO" id="GO:0015910">
    <property type="term" value="P:long-chain fatty acid import into peroxisome"/>
    <property type="evidence" value="ECO:0007669"/>
    <property type="project" value="TreeGrafter"/>
</dbReference>
<dbReference type="PROSITE" id="PS00211">
    <property type="entry name" value="ABC_TRANSPORTER_1"/>
    <property type="match status" value="1"/>
</dbReference>
<feature type="transmembrane region" description="Helical" evidence="8">
    <location>
        <begin position="190"/>
        <end position="212"/>
    </location>
</feature>
<protein>
    <recommendedName>
        <fullName evidence="13">ATP-binding cassette sub-family D member 4</fullName>
    </recommendedName>
</protein>
<keyword evidence="6 8" id="KW-1133">Transmembrane helix</keyword>
<evidence type="ECO:0000256" key="1">
    <source>
        <dbReference type="ARBA" id="ARBA00008575"/>
    </source>
</evidence>
<feature type="domain" description="ABC transmembrane type-1" evidence="10">
    <location>
        <begin position="39"/>
        <end position="331"/>
    </location>
</feature>
<keyword evidence="4" id="KW-0547">Nucleotide-binding</keyword>
<evidence type="ECO:0008006" key="13">
    <source>
        <dbReference type="Google" id="ProtNLM"/>
    </source>
</evidence>
<keyword evidence="7 8" id="KW-0472">Membrane</keyword>
<dbReference type="EMBL" id="CAKKLH010000090">
    <property type="protein sequence ID" value="CAH0102652.1"/>
    <property type="molecule type" value="Genomic_DNA"/>
</dbReference>
<dbReference type="GO" id="GO:0005778">
    <property type="term" value="C:peroxisomal membrane"/>
    <property type="evidence" value="ECO:0007669"/>
    <property type="project" value="TreeGrafter"/>
</dbReference>
<dbReference type="PANTHER" id="PTHR11384:SF59">
    <property type="entry name" value="LYSOSOMAL COBALAMIN TRANSPORTER ABCD4"/>
    <property type="match status" value="1"/>
</dbReference>
<reference evidence="11" key="1">
    <citation type="submission" date="2021-11" db="EMBL/GenBank/DDBJ databases">
        <authorList>
            <person name="Schell T."/>
        </authorList>
    </citation>
    <scope>NUCLEOTIDE SEQUENCE</scope>
    <source>
        <strain evidence="11">M5</strain>
    </source>
</reference>
<evidence type="ECO:0000256" key="3">
    <source>
        <dbReference type="ARBA" id="ARBA00022692"/>
    </source>
</evidence>
<dbReference type="InterPro" id="IPR011527">
    <property type="entry name" value="ABC1_TM_dom"/>
</dbReference>
<dbReference type="GO" id="GO:0140359">
    <property type="term" value="F:ABC-type transporter activity"/>
    <property type="evidence" value="ECO:0007669"/>
    <property type="project" value="InterPro"/>
</dbReference>
<keyword evidence="3 8" id="KW-0812">Transmembrane</keyword>
<dbReference type="GO" id="GO:0005524">
    <property type="term" value="F:ATP binding"/>
    <property type="evidence" value="ECO:0007669"/>
    <property type="project" value="UniProtKB-KW"/>
</dbReference>
<dbReference type="AlphaFoldDB" id="A0A8J2WD82"/>
<dbReference type="OrthoDB" id="422637at2759"/>
<evidence type="ECO:0000256" key="7">
    <source>
        <dbReference type="ARBA" id="ARBA00023136"/>
    </source>
</evidence>
<evidence type="ECO:0000256" key="4">
    <source>
        <dbReference type="ARBA" id="ARBA00022741"/>
    </source>
</evidence>
<dbReference type="Gene3D" id="3.40.50.300">
    <property type="entry name" value="P-loop containing nucleotide triphosphate hydrolases"/>
    <property type="match status" value="1"/>
</dbReference>
<dbReference type="GO" id="GO:0005324">
    <property type="term" value="F:long-chain fatty acid transmembrane transporter activity"/>
    <property type="evidence" value="ECO:0007669"/>
    <property type="project" value="TreeGrafter"/>
</dbReference>
<dbReference type="PROSITE" id="PS50929">
    <property type="entry name" value="ABC_TM1F"/>
    <property type="match status" value="1"/>
</dbReference>
<accession>A0A8J2WD82</accession>